<evidence type="ECO:0000259" key="2">
    <source>
        <dbReference type="PROSITE" id="PS50937"/>
    </source>
</evidence>
<dbReference type="AlphaFoldDB" id="A0A6N6M3B6"/>
<dbReference type="PANTHER" id="PTHR30204:SF15">
    <property type="entry name" value="BLL5018 PROTEIN"/>
    <property type="match status" value="1"/>
</dbReference>
<dbReference type="SUPFAM" id="SSF46955">
    <property type="entry name" value="Putative DNA-binding domain"/>
    <property type="match status" value="1"/>
</dbReference>
<dbReference type="RefSeq" id="WP_151170167.1">
    <property type="nucleotide sequence ID" value="NZ_WACR01000014.1"/>
</dbReference>
<accession>A0A6N6M3B6</accession>
<feature type="domain" description="HTH merR-type" evidence="2">
    <location>
        <begin position="13"/>
        <end position="83"/>
    </location>
</feature>
<dbReference type="GO" id="GO:0003700">
    <property type="term" value="F:DNA-binding transcription factor activity"/>
    <property type="evidence" value="ECO:0007669"/>
    <property type="project" value="InterPro"/>
</dbReference>
<reference evidence="3 4" key="1">
    <citation type="submission" date="2019-09" db="EMBL/GenBank/DDBJ databases">
        <title>Genomes of Cryomorphaceae.</title>
        <authorList>
            <person name="Bowman J.P."/>
        </authorList>
    </citation>
    <scope>NUCLEOTIDE SEQUENCE [LARGE SCALE GENOMIC DNA]</scope>
    <source>
        <strain evidence="3 4">KCTC 52047</strain>
    </source>
</reference>
<sequence length="112" mass="13142">MKLDDIHNSKKLYFSIGEVADMFDVKTSLIRFWEKEFDVIKPKKNSKGNRLFTKADIENFHLIFHLVKERGFTLEGAKNKLKTNRDETVKNAEIALKLKEIRSFLVEIKEAL</sequence>
<keyword evidence="1" id="KW-0238">DNA-binding</keyword>
<dbReference type="InterPro" id="IPR000551">
    <property type="entry name" value="MerR-type_HTH_dom"/>
</dbReference>
<dbReference type="Pfam" id="PF13411">
    <property type="entry name" value="MerR_1"/>
    <property type="match status" value="1"/>
</dbReference>
<comment type="caution">
    <text evidence="3">The sequence shown here is derived from an EMBL/GenBank/DDBJ whole genome shotgun (WGS) entry which is preliminary data.</text>
</comment>
<evidence type="ECO:0000313" key="3">
    <source>
        <dbReference type="EMBL" id="KAB1061827.1"/>
    </source>
</evidence>
<protein>
    <submittedName>
        <fullName evidence="3">MerR family transcriptional regulator</fullName>
    </submittedName>
</protein>
<dbReference type="InterPro" id="IPR009061">
    <property type="entry name" value="DNA-bd_dom_put_sf"/>
</dbReference>
<dbReference type="SMART" id="SM00422">
    <property type="entry name" value="HTH_MERR"/>
    <property type="match status" value="1"/>
</dbReference>
<dbReference type="Gene3D" id="1.10.1660.10">
    <property type="match status" value="1"/>
</dbReference>
<dbReference type="GO" id="GO:0003677">
    <property type="term" value="F:DNA binding"/>
    <property type="evidence" value="ECO:0007669"/>
    <property type="project" value="UniProtKB-KW"/>
</dbReference>
<keyword evidence="4" id="KW-1185">Reference proteome</keyword>
<gene>
    <name evidence="3" type="ORF">F3059_13470</name>
</gene>
<dbReference type="InterPro" id="IPR047057">
    <property type="entry name" value="MerR_fam"/>
</dbReference>
<proteinExistence type="predicted"/>
<evidence type="ECO:0000256" key="1">
    <source>
        <dbReference type="ARBA" id="ARBA00023125"/>
    </source>
</evidence>
<name>A0A6N6M3B6_9FLAO</name>
<dbReference type="EMBL" id="WACR01000014">
    <property type="protein sequence ID" value="KAB1061827.1"/>
    <property type="molecule type" value="Genomic_DNA"/>
</dbReference>
<dbReference type="CDD" id="cd04765">
    <property type="entry name" value="HTH_MlrA-like_sg2"/>
    <property type="match status" value="1"/>
</dbReference>
<dbReference type="OrthoDB" id="9810140at2"/>
<dbReference type="Proteomes" id="UP000435357">
    <property type="component" value="Unassembled WGS sequence"/>
</dbReference>
<dbReference type="PANTHER" id="PTHR30204">
    <property type="entry name" value="REDOX-CYCLING DRUG-SENSING TRANSCRIPTIONAL ACTIVATOR SOXR"/>
    <property type="match status" value="1"/>
</dbReference>
<organism evidence="3 4">
    <name type="scientific">Salibacter halophilus</name>
    <dbReference type="NCBI Taxonomy" id="1803916"/>
    <lineage>
        <taxon>Bacteria</taxon>
        <taxon>Pseudomonadati</taxon>
        <taxon>Bacteroidota</taxon>
        <taxon>Flavobacteriia</taxon>
        <taxon>Flavobacteriales</taxon>
        <taxon>Salibacteraceae</taxon>
        <taxon>Salibacter</taxon>
    </lineage>
</organism>
<evidence type="ECO:0000313" key="4">
    <source>
        <dbReference type="Proteomes" id="UP000435357"/>
    </source>
</evidence>
<dbReference type="PROSITE" id="PS50937">
    <property type="entry name" value="HTH_MERR_2"/>
    <property type="match status" value="1"/>
</dbReference>